<reference evidence="1" key="1">
    <citation type="submission" date="2024-03" db="EMBL/GenBank/DDBJ databases">
        <authorList>
            <consortium name="ELIXIR-Norway"/>
            <consortium name="Elixir Norway"/>
        </authorList>
    </citation>
    <scope>NUCLEOTIDE SEQUENCE</scope>
</reference>
<name>A0ABP1AS66_9BRYO</name>
<evidence type="ECO:0000313" key="1">
    <source>
        <dbReference type="EMBL" id="CAK9865413.1"/>
    </source>
</evidence>
<gene>
    <name evidence="1" type="ORF">CSSPJE1EN2_LOCUS8408</name>
</gene>
<protein>
    <submittedName>
        <fullName evidence="1">Uncharacterized protein</fullName>
    </submittedName>
</protein>
<dbReference type="EMBL" id="OZ023716">
    <property type="protein sequence ID" value="CAK9865413.1"/>
    <property type="molecule type" value="Genomic_DNA"/>
</dbReference>
<evidence type="ECO:0000313" key="2">
    <source>
        <dbReference type="Proteomes" id="UP001497522"/>
    </source>
</evidence>
<proteinExistence type="predicted"/>
<accession>A0ABP1AS66</accession>
<keyword evidence="2" id="KW-1185">Reference proteome</keyword>
<sequence length="113" mass="12629">MHNPGDEKRIKAGDRLLLRLQTGGRSFEMVVVLVMVYLFEGCSAVDAGGGNAHNGLSTRTTAHACNLYRKRLVITPATLRVHELHSHRRVFRWARSHCSYRNSLAGLLEALAF</sequence>
<dbReference type="Proteomes" id="UP001497522">
    <property type="component" value="Chromosome 15"/>
</dbReference>
<organism evidence="1 2">
    <name type="scientific">Sphagnum jensenii</name>
    <dbReference type="NCBI Taxonomy" id="128206"/>
    <lineage>
        <taxon>Eukaryota</taxon>
        <taxon>Viridiplantae</taxon>
        <taxon>Streptophyta</taxon>
        <taxon>Embryophyta</taxon>
        <taxon>Bryophyta</taxon>
        <taxon>Sphagnophytina</taxon>
        <taxon>Sphagnopsida</taxon>
        <taxon>Sphagnales</taxon>
        <taxon>Sphagnaceae</taxon>
        <taxon>Sphagnum</taxon>
    </lineage>
</organism>